<dbReference type="InterPro" id="IPR001509">
    <property type="entry name" value="Epimerase_deHydtase"/>
</dbReference>
<accession>A0ABM7V5K9</accession>
<dbReference type="RefSeq" id="WP_229316253.1">
    <property type="nucleotide sequence ID" value="NZ_AP025184.1"/>
</dbReference>
<sequence length="302" mass="33440">MKKNVLLTGGTGFIGKILTELLIANGFSVSILSRSVKQNHTDISYFQWDVDSGTIDEEAILKADYVIHLAGENIGAKRWTASRKKAVLDSRVKSIKLLYTCLKLNNKKLDGFISASGVGIYGAITDEQLCDETTSPAHDFLGTVCQEWESATIPIHDLGIRTVQIRTGLVLGKEDGVLKQLAPLFRYKLGSVIGTGKQYMPWIHIDDLCQIYLKAILDSTMQGPFNAAVNDKTTNTIFSESLAKVFGYSIWLPKVPAFVLQLVLGEMAQLVLKGRRVSSDKIEKTGFQFQYTDLEKALRNCL</sequence>
<dbReference type="InterPro" id="IPR010099">
    <property type="entry name" value="SDR39U1"/>
</dbReference>
<dbReference type="Gene3D" id="3.40.50.720">
    <property type="entry name" value="NAD(P)-binding Rossmann-like Domain"/>
    <property type="match status" value="1"/>
</dbReference>
<dbReference type="EMBL" id="AP025184">
    <property type="protein sequence ID" value="BDB54856.1"/>
    <property type="molecule type" value="Genomic_DNA"/>
</dbReference>
<proteinExistence type="inferred from homology"/>
<gene>
    <name evidence="4" type="ORF">GENT5_11610</name>
</gene>
<dbReference type="Pfam" id="PF08338">
    <property type="entry name" value="DUF1731"/>
    <property type="match status" value="1"/>
</dbReference>
<reference evidence="4 5" key="1">
    <citation type="journal article" date="2022" name="Int. J. Syst. Evol. Microbiol.">
        <title>Flavobacterium ammonificans sp. nov. and Flavobacterium ammoniigenes sp. nov., ammonifying bacteria isolated from surface river water.</title>
        <authorList>
            <person name="Watanabe K."/>
            <person name="Kitamura T."/>
            <person name="Ogata Y."/>
            <person name="Shindo C."/>
            <person name="Suda W."/>
        </authorList>
    </citation>
    <scope>NUCLEOTIDE SEQUENCE [LARGE SCALE GENOMIC DNA]</scope>
    <source>
        <strain evidence="4 5">GENT5</strain>
    </source>
</reference>
<evidence type="ECO:0000313" key="4">
    <source>
        <dbReference type="EMBL" id="BDB54856.1"/>
    </source>
</evidence>
<dbReference type="InterPro" id="IPR036291">
    <property type="entry name" value="NAD(P)-bd_dom_sf"/>
</dbReference>
<keyword evidence="5" id="KW-1185">Reference proteome</keyword>
<evidence type="ECO:0000313" key="5">
    <source>
        <dbReference type="Proteomes" id="UP001319867"/>
    </source>
</evidence>
<reference evidence="4 5" key="2">
    <citation type="journal article" date="2022" name="Microorganisms">
        <title>Complete Genome Sequences of Two Flavobacterium ammonificans Strains and a Flavobacterium ammoniigenes Strain of Ammonifying Bacterioplankton Isolated from Surface River Water.</title>
        <authorList>
            <person name="Suda W."/>
            <person name="Ogata Y."/>
            <person name="Shindo C."/>
            <person name="Watanabe K."/>
        </authorList>
    </citation>
    <scope>NUCLEOTIDE SEQUENCE [LARGE SCALE GENOMIC DNA]</scope>
    <source>
        <strain evidence="4 5">GENT5</strain>
    </source>
</reference>
<dbReference type="NCBIfam" id="TIGR01777">
    <property type="entry name" value="yfcH"/>
    <property type="match status" value="1"/>
</dbReference>
<dbReference type="SUPFAM" id="SSF51735">
    <property type="entry name" value="NAD(P)-binding Rossmann-fold domains"/>
    <property type="match status" value="1"/>
</dbReference>
<feature type="domain" description="DUF1731" evidence="3">
    <location>
        <begin position="255"/>
        <end position="300"/>
    </location>
</feature>
<dbReference type="Proteomes" id="UP001319867">
    <property type="component" value="Chromosome"/>
</dbReference>
<dbReference type="PANTHER" id="PTHR11092">
    <property type="entry name" value="SUGAR NUCLEOTIDE EPIMERASE RELATED"/>
    <property type="match status" value="1"/>
</dbReference>
<evidence type="ECO:0000259" key="3">
    <source>
        <dbReference type="Pfam" id="PF08338"/>
    </source>
</evidence>
<evidence type="ECO:0000259" key="2">
    <source>
        <dbReference type="Pfam" id="PF01370"/>
    </source>
</evidence>
<dbReference type="Pfam" id="PF01370">
    <property type="entry name" value="Epimerase"/>
    <property type="match status" value="1"/>
</dbReference>
<protein>
    <submittedName>
        <fullName evidence="4">NAD-dependent epimerase</fullName>
    </submittedName>
</protein>
<name>A0ABM7V5K9_9FLAO</name>
<evidence type="ECO:0000256" key="1">
    <source>
        <dbReference type="ARBA" id="ARBA00009353"/>
    </source>
</evidence>
<dbReference type="PANTHER" id="PTHR11092:SF0">
    <property type="entry name" value="EPIMERASE FAMILY PROTEIN SDR39U1"/>
    <property type="match status" value="1"/>
</dbReference>
<feature type="domain" description="NAD-dependent epimerase/dehydratase" evidence="2">
    <location>
        <begin position="5"/>
        <end position="218"/>
    </location>
</feature>
<organism evidence="4 5">
    <name type="scientific">Flavobacterium ammoniigenes</name>
    <dbReference type="NCBI Taxonomy" id="1751095"/>
    <lineage>
        <taxon>Bacteria</taxon>
        <taxon>Pseudomonadati</taxon>
        <taxon>Bacteroidota</taxon>
        <taxon>Flavobacteriia</taxon>
        <taxon>Flavobacteriales</taxon>
        <taxon>Flavobacteriaceae</taxon>
        <taxon>Flavobacterium</taxon>
    </lineage>
</organism>
<dbReference type="InterPro" id="IPR013549">
    <property type="entry name" value="DUF1731"/>
</dbReference>
<comment type="similarity">
    <text evidence="1">Belongs to the NAD(P)-dependent epimerase/dehydratase family. SDR39U1 subfamily.</text>
</comment>